<keyword evidence="13" id="KW-0012">Acyltransferase</keyword>
<dbReference type="GO" id="GO:0002926">
    <property type="term" value="P:tRNA wobble base 5-methoxycarbonylmethyl-2-thiouridinylation"/>
    <property type="evidence" value="ECO:0007669"/>
    <property type="project" value="TreeGrafter"/>
</dbReference>
<evidence type="ECO:0000256" key="10">
    <source>
        <dbReference type="ARBA" id="ARBA00022884"/>
    </source>
</evidence>
<dbReference type="InterPro" id="IPR058240">
    <property type="entry name" value="rSAM_sf"/>
</dbReference>
<protein>
    <recommendedName>
        <fullName evidence="3">Elongator complex protein 3</fullName>
        <ecNumber evidence="15">2.3.1.311</ecNumber>
    </recommendedName>
    <alternativeName>
        <fullName evidence="14">tRNA uridine(34) acetyltransferase</fullName>
    </alternativeName>
</protein>
<dbReference type="PANTHER" id="PTHR11135">
    <property type="entry name" value="HISTONE ACETYLTRANSFERASE-RELATED"/>
    <property type="match status" value="1"/>
</dbReference>
<dbReference type="SUPFAM" id="SSF55729">
    <property type="entry name" value="Acyl-CoA N-acyltransferases (Nat)"/>
    <property type="match status" value="1"/>
</dbReference>
<sequence length="522" mass="57809">MQSLGRLDEACAEISRSLLEYESPTAGDVRTEIRRACTKYSLRRIPKNREILATARGQDFDRLRPLLLKKPVKTASGVAVIAVMPMPYACPHGRCTYCPGGEASNTPNSYTGGEPIAAGAMNSGYDPEEQVRAGLARLRAHGHDVAKLEIVIVGGTFLFMPQEYQEWFVKSCYDALNGSASAGMEEAKHRNETAVHRNVGLTIETKPDYCRTEHVDAMLGFGATRVEIGVQSLREEVYLRVNRGHGYQDVTESFAAARDAGYKVAAHMMPGLPGATPEGDIEDLRMLFEDPALRPDMLKVYPALVVRGTPMYEEYSRGEYSPYTEEEVIRVLSEAKARVPRWARIMRVQREIHPDEIVAGPRSGNLRQLVHKRLQEQGRRCRCIRCREAGLAGRTVPQKLRIDRADYSASGGRESFISLVDGDDAIYGFVRLRKPSGAAHRPEVTPESCIIRELHVYGRSLGLGERGGIQHSGLGRRLVSEAESAARELGAGRLLVISAVGTRGYYRRLGYSRTGPYMGKVL</sequence>
<dbReference type="CDD" id="cd01335">
    <property type="entry name" value="Radical_SAM"/>
    <property type="match status" value="1"/>
</dbReference>
<dbReference type="InterPro" id="IPR039661">
    <property type="entry name" value="ELP3"/>
</dbReference>
<evidence type="ECO:0000256" key="7">
    <source>
        <dbReference type="ARBA" id="ARBA00022691"/>
    </source>
</evidence>
<dbReference type="Pfam" id="PF04055">
    <property type="entry name" value="Radical_SAM"/>
    <property type="match status" value="1"/>
</dbReference>
<evidence type="ECO:0000256" key="5">
    <source>
        <dbReference type="ARBA" id="ARBA00022555"/>
    </source>
</evidence>
<accession>O74058</accession>
<dbReference type="PROSITE" id="PS51918">
    <property type="entry name" value="RADICAL_SAM"/>
    <property type="match status" value="1"/>
</dbReference>
<dbReference type="AlphaFoldDB" id="O74058"/>
<dbReference type="InterPro" id="IPR013785">
    <property type="entry name" value="Aldolase_TIM"/>
</dbReference>
<evidence type="ECO:0000256" key="12">
    <source>
        <dbReference type="ARBA" id="ARBA00023014"/>
    </source>
</evidence>
<evidence type="ECO:0000256" key="11">
    <source>
        <dbReference type="ARBA" id="ARBA00023004"/>
    </source>
</evidence>
<dbReference type="GO" id="GO:0005737">
    <property type="term" value="C:cytoplasm"/>
    <property type="evidence" value="ECO:0007669"/>
    <property type="project" value="TreeGrafter"/>
</dbReference>
<dbReference type="SFLD" id="SFLDF00344">
    <property type="entry name" value="ELP3-like"/>
    <property type="match status" value="1"/>
</dbReference>
<evidence type="ECO:0000259" key="18">
    <source>
        <dbReference type="PROSITE" id="PS51186"/>
    </source>
</evidence>
<dbReference type="InterPro" id="IPR000182">
    <property type="entry name" value="GNAT_dom"/>
</dbReference>
<comment type="pathway">
    <text evidence="1">tRNA modification; 5-methoxycarbonylmethyl-2-thiouridine-tRNA biosynthesis.</text>
</comment>
<dbReference type="PANTHER" id="PTHR11135:SF0">
    <property type="entry name" value="ELONGATOR COMPLEX PROTEIN 3"/>
    <property type="match status" value="1"/>
</dbReference>
<evidence type="ECO:0000256" key="13">
    <source>
        <dbReference type="ARBA" id="ARBA00023315"/>
    </source>
</evidence>
<dbReference type="GO" id="GO:0046872">
    <property type="term" value="F:metal ion binding"/>
    <property type="evidence" value="ECO:0007669"/>
    <property type="project" value="UniProtKB-KW"/>
</dbReference>
<keyword evidence="8" id="KW-0819">tRNA processing</keyword>
<dbReference type="Pfam" id="PF23613">
    <property type="entry name" value="ELP3_N"/>
    <property type="match status" value="1"/>
</dbReference>
<dbReference type="PROSITE" id="PS51186">
    <property type="entry name" value="GNAT"/>
    <property type="match status" value="1"/>
</dbReference>
<feature type="domain" description="Radical SAM core" evidence="19">
    <location>
        <begin position="73"/>
        <end position="355"/>
    </location>
</feature>
<dbReference type="InterPro" id="IPR006638">
    <property type="entry name" value="Elp3/MiaA/NifB-like_rSAM"/>
</dbReference>
<dbReference type="InterPro" id="IPR007197">
    <property type="entry name" value="rSAM"/>
</dbReference>
<feature type="binding site" evidence="17">
    <location>
        <position position="90"/>
    </location>
    <ligand>
        <name>[4Fe-4S] cluster</name>
        <dbReference type="ChEBI" id="CHEBI:49883"/>
        <note>4Fe-4S-S-AdoMet</note>
    </ligand>
</feature>
<dbReference type="InterPro" id="IPR056591">
    <property type="entry name" value="ELP3-like_N"/>
</dbReference>
<proteinExistence type="inferred from homology"/>
<dbReference type="GO" id="GO:0051539">
    <property type="term" value="F:4 iron, 4 sulfur cluster binding"/>
    <property type="evidence" value="ECO:0007669"/>
    <property type="project" value="UniProtKB-KW"/>
</dbReference>
<dbReference type="PIRSF" id="PIRSF005669">
    <property type="entry name" value="Hist_AcTrfase_ELP3"/>
    <property type="match status" value="1"/>
</dbReference>
<dbReference type="EMBL" id="AF083072">
    <property type="protein sequence ID" value="AAC62701.1"/>
    <property type="molecule type" value="Genomic_DNA"/>
</dbReference>
<keyword evidence="9 17" id="KW-0479">Metal-binding</keyword>
<dbReference type="InterPro" id="IPR032432">
    <property type="entry name" value="Radical_SAM_C"/>
</dbReference>
<dbReference type="GO" id="GO:0000049">
    <property type="term" value="F:tRNA binding"/>
    <property type="evidence" value="ECO:0007669"/>
    <property type="project" value="UniProtKB-KW"/>
</dbReference>
<evidence type="ECO:0000256" key="6">
    <source>
        <dbReference type="ARBA" id="ARBA00022679"/>
    </source>
</evidence>
<dbReference type="SFLD" id="SFLDG01086">
    <property type="entry name" value="elongater_protein-like"/>
    <property type="match status" value="1"/>
</dbReference>
<evidence type="ECO:0000256" key="3">
    <source>
        <dbReference type="ARBA" id="ARBA00020266"/>
    </source>
</evidence>
<evidence type="ECO:0000313" key="20">
    <source>
        <dbReference type="EMBL" id="AAC62701.1"/>
    </source>
</evidence>
<dbReference type="InterPro" id="IPR034687">
    <property type="entry name" value="ELP3-like"/>
</dbReference>
<keyword evidence="12 17" id="KW-0411">Iron-sulfur</keyword>
<evidence type="ECO:0000256" key="17">
    <source>
        <dbReference type="PIRSR" id="PIRSR005669-1"/>
    </source>
</evidence>
<dbReference type="GO" id="GO:0106261">
    <property type="term" value="F:tRNA uridine(34) acetyltransferase activity"/>
    <property type="evidence" value="ECO:0007669"/>
    <property type="project" value="UniProtKB-EC"/>
</dbReference>
<keyword evidence="10" id="KW-0694">RNA-binding</keyword>
<keyword evidence="5" id="KW-0820">tRNA-binding</keyword>
<dbReference type="InterPro" id="IPR016181">
    <property type="entry name" value="Acyl_CoA_acyltransferase"/>
</dbReference>
<evidence type="ECO:0000256" key="2">
    <source>
        <dbReference type="ARBA" id="ARBA00005494"/>
    </source>
</evidence>
<feature type="binding site" evidence="17">
    <location>
        <position position="95"/>
    </location>
    <ligand>
        <name>[4Fe-4S] cluster</name>
        <dbReference type="ChEBI" id="CHEBI:49883"/>
        <note>4Fe-4S-S-AdoMet</note>
    </ligand>
</feature>
<name>O74058_CENSM</name>
<reference evidence="20" key="1">
    <citation type="journal article" date="1998" name="J. Bacteriol.">
        <title>Genomic analysis reveals chromosomal variation in natural populations of the uncultured psychrophilic archaeon Cenarchaeum symbiosum.</title>
        <authorList>
            <person name="Schleper C."/>
            <person name="DeLong E.F."/>
            <person name="Preston C.M."/>
            <person name="Feldman R.A."/>
            <person name="Wu K.Y."/>
            <person name="Swanson R.V."/>
        </authorList>
    </citation>
    <scope>NUCLEOTIDE SEQUENCE</scope>
    <source>
        <strain evidence="20">B</strain>
    </source>
</reference>
<dbReference type="SFLD" id="SFLDS00029">
    <property type="entry name" value="Radical_SAM"/>
    <property type="match status" value="1"/>
</dbReference>
<evidence type="ECO:0000256" key="14">
    <source>
        <dbReference type="ARBA" id="ARBA00030769"/>
    </source>
</evidence>
<evidence type="ECO:0000256" key="15">
    <source>
        <dbReference type="ARBA" id="ARBA00044771"/>
    </source>
</evidence>
<feature type="binding site" evidence="17">
    <location>
        <position position="98"/>
    </location>
    <ligand>
        <name>[4Fe-4S] cluster</name>
        <dbReference type="ChEBI" id="CHEBI:49883"/>
        <note>4Fe-4S-S-AdoMet</note>
    </ligand>
</feature>
<keyword evidence="7" id="KW-0949">S-adenosyl-L-methionine</keyword>
<comment type="similarity">
    <text evidence="2">Belongs to the ELP3 family.</text>
</comment>
<evidence type="ECO:0000256" key="8">
    <source>
        <dbReference type="ARBA" id="ARBA00022694"/>
    </source>
</evidence>
<keyword evidence="6" id="KW-0808">Transferase</keyword>
<comment type="cofactor">
    <cofactor evidence="17">
        <name>[4Fe-4S] cluster</name>
        <dbReference type="ChEBI" id="CHEBI:49883"/>
    </cofactor>
    <text evidence="17">Binds 1 [4Fe-4S] cluster. The cluster is coordinated with 3 cysteines and an exchangeable S-adenosyl-L-methionine.</text>
</comment>
<evidence type="ECO:0000256" key="4">
    <source>
        <dbReference type="ARBA" id="ARBA00022485"/>
    </source>
</evidence>
<dbReference type="SUPFAM" id="SSF102114">
    <property type="entry name" value="Radical SAM enzymes"/>
    <property type="match status" value="1"/>
</dbReference>
<evidence type="ECO:0000256" key="1">
    <source>
        <dbReference type="ARBA" id="ARBA00005043"/>
    </source>
</evidence>
<evidence type="ECO:0000259" key="19">
    <source>
        <dbReference type="PROSITE" id="PS51918"/>
    </source>
</evidence>
<keyword evidence="4" id="KW-0004">4Fe-4S</keyword>
<keyword evidence="11 17" id="KW-0408">Iron</keyword>
<dbReference type="Gene3D" id="3.20.20.70">
    <property type="entry name" value="Aldolase class I"/>
    <property type="match status" value="1"/>
</dbReference>
<comment type="catalytic activity">
    <reaction evidence="16">
        <text>uridine(34) in tRNA + acetyl-CoA + S-adenosyl-L-methionine + H2O = 5-(carboxymethyl)uridine(34) in tRNA + 5'-deoxyadenosine + L-methionine + CoA + 2 H(+)</text>
        <dbReference type="Rhea" id="RHEA:61020"/>
        <dbReference type="Rhea" id="RHEA-COMP:10407"/>
        <dbReference type="Rhea" id="RHEA-COMP:11727"/>
        <dbReference type="ChEBI" id="CHEBI:15377"/>
        <dbReference type="ChEBI" id="CHEBI:15378"/>
        <dbReference type="ChEBI" id="CHEBI:17319"/>
        <dbReference type="ChEBI" id="CHEBI:57287"/>
        <dbReference type="ChEBI" id="CHEBI:57288"/>
        <dbReference type="ChEBI" id="CHEBI:57844"/>
        <dbReference type="ChEBI" id="CHEBI:59789"/>
        <dbReference type="ChEBI" id="CHEBI:65315"/>
        <dbReference type="ChEBI" id="CHEBI:74882"/>
        <dbReference type="EC" id="2.3.1.311"/>
    </reaction>
    <physiologicalReaction direction="left-to-right" evidence="16">
        <dbReference type="Rhea" id="RHEA:61021"/>
    </physiologicalReaction>
</comment>
<dbReference type="Pfam" id="PF16199">
    <property type="entry name" value="Radical_SAM_C"/>
    <property type="match status" value="1"/>
</dbReference>
<dbReference type="SMART" id="SM00729">
    <property type="entry name" value="Elp3"/>
    <property type="match status" value="1"/>
</dbReference>
<dbReference type="EC" id="2.3.1.311" evidence="15"/>
<organism evidence="20">
    <name type="scientific">Cenarchaeum symbiosum</name>
    <dbReference type="NCBI Taxonomy" id="46770"/>
    <lineage>
        <taxon>Archaea</taxon>
        <taxon>Nitrososphaerota</taxon>
        <taxon>Candidatus Cenarchaeales</taxon>
        <taxon>Candidatus Cenarchaeaceae</taxon>
        <taxon>Candidatus Cenarchaeum</taxon>
    </lineage>
</organism>
<dbReference type="PIR" id="T31310">
    <property type="entry name" value="T31310"/>
</dbReference>
<dbReference type="Gene3D" id="3.40.630.30">
    <property type="match status" value="1"/>
</dbReference>
<dbReference type="NCBIfam" id="TIGR01211">
    <property type="entry name" value="ELP3"/>
    <property type="match status" value="1"/>
</dbReference>
<evidence type="ECO:0000256" key="16">
    <source>
        <dbReference type="ARBA" id="ARBA00047372"/>
    </source>
</evidence>
<evidence type="ECO:0000256" key="9">
    <source>
        <dbReference type="ARBA" id="ARBA00022723"/>
    </source>
</evidence>
<feature type="domain" description="N-acetyltransferase" evidence="18">
    <location>
        <begin position="369"/>
        <end position="522"/>
    </location>
</feature>